<feature type="region of interest" description="Disordered" evidence="1">
    <location>
        <begin position="68"/>
        <end position="96"/>
    </location>
</feature>
<gene>
    <name evidence="3" type="ORF">NE237_026337</name>
</gene>
<dbReference type="InterPro" id="IPR011065">
    <property type="entry name" value="Kunitz_inhibitor_STI-like_sf"/>
</dbReference>
<organism evidence="3 4">
    <name type="scientific">Protea cynaroides</name>
    <dbReference type="NCBI Taxonomy" id="273540"/>
    <lineage>
        <taxon>Eukaryota</taxon>
        <taxon>Viridiplantae</taxon>
        <taxon>Streptophyta</taxon>
        <taxon>Embryophyta</taxon>
        <taxon>Tracheophyta</taxon>
        <taxon>Spermatophyta</taxon>
        <taxon>Magnoliopsida</taxon>
        <taxon>Proteales</taxon>
        <taxon>Proteaceae</taxon>
        <taxon>Protea</taxon>
    </lineage>
</organism>
<dbReference type="InterPro" id="IPR002160">
    <property type="entry name" value="Prot_inh_Kunz-lg"/>
</dbReference>
<protein>
    <submittedName>
        <fullName evidence="3">Uncharacterized protein</fullName>
    </submittedName>
</protein>
<keyword evidence="2" id="KW-0732">Signal</keyword>
<proteinExistence type="predicted"/>
<evidence type="ECO:0000313" key="3">
    <source>
        <dbReference type="EMBL" id="KAJ4959226.1"/>
    </source>
</evidence>
<dbReference type="PROSITE" id="PS00283">
    <property type="entry name" value="SOYBEAN_KUNITZ"/>
    <property type="match status" value="1"/>
</dbReference>
<evidence type="ECO:0000256" key="2">
    <source>
        <dbReference type="SAM" id="SignalP"/>
    </source>
</evidence>
<dbReference type="Proteomes" id="UP001141806">
    <property type="component" value="Unassembled WGS sequence"/>
</dbReference>
<evidence type="ECO:0000313" key="4">
    <source>
        <dbReference type="Proteomes" id="UP001141806"/>
    </source>
</evidence>
<dbReference type="Gene3D" id="2.80.10.50">
    <property type="match status" value="1"/>
</dbReference>
<name>A0A9Q0H3J8_9MAGN</name>
<feature type="chain" id="PRO_5040442220" evidence="2">
    <location>
        <begin position="23"/>
        <end position="236"/>
    </location>
</feature>
<feature type="compositionally biased region" description="Polar residues" evidence="1">
    <location>
        <begin position="83"/>
        <end position="95"/>
    </location>
</feature>
<dbReference type="AlphaFoldDB" id="A0A9Q0H3J8"/>
<feature type="compositionally biased region" description="Low complexity" evidence="1">
    <location>
        <begin position="70"/>
        <end position="82"/>
    </location>
</feature>
<dbReference type="OrthoDB" id="1918435at2759"/>
<dbReference type="Pfam" id="PF00197">
    <property type="entry name" value="Kunitz_legume"/>
    <property type="match status" value="2"/>
</dbReference>
<keyword evidence="4" id="KW-1185">Reference proteome</keyword>
<dbReference type="EMBL" id="JAMYWD010000010">
    <property type="protein sequence ID" value="KAJ4959226.1"/>
    <property type="molecule type" value="Genomic_DNA"/>
</dbReference>
<evidence type="ECO:0000256" key="1">
    <source>
        <dbReference type="SAM" id="MobiDB-lite"/>
    </source>
</evidence>
<sequence length="236" mass="26287">MQTRFLISLLLVLAVAVGYSQAISWSHFDSHDVVLDTEGNELEAGQAYYLVSAARAGRGGGVALDRRQSSHSSMVTQHSSDSNFGSPVSFSPTSNSHDDIINIQRDSFLESAVERMSRETAIMEATDMNIRFSGMPEVWQVQESSQHWPSSESHRRYVTIGGQPGHPGSSTVRNWFKIERISRSGPEYRISYCPSVCDSCKVECGSIGIMEESGKRMLTVSQHREFPFVFVKARRS</sequence>
<accession>A0A9Q0H3J8</accession>
<dbReference type="PANTHER" id="PTHR33107:SF86">
    <property type="entry name" value="MIRACULIN-LIKE"/>
    <property type="match status" value="1"/>
</dbReference>
<dbReference type="SUPFAM" id="SSF50386">
    <property type="entry name" value="STI-like"/>
    <property type="match status" value="1"/>
</dbReference>
<dbReference type="PANTHER" id="PTHR33107">
    <property type="entry name" value="KUNITZ TRYPSIN INHIBITOR 2"/>
    <property type="match status" value="1"/>
</dbReference>
<feature type="signal peptide" evidence="2">
    <location>
        <begin position="1"/>
        <end position="22"/>
    </location>
</feature>
<reference evidence="3" key="1">
    <citation type="journal article" date="2023" name="Plant J.">
        <title>The genome of the king protea, Protea cynaroides.</title>
        <authorList>
            <person name="Chang J."/>
            <person name="Duong T.A."/>
            <person name="Schoeman C."/>
            <person name="Ma X."/>
            <person name="Roodt D."/>
            <person name="Barker N."/>
            <person name="Li Z."/>
            <person name="Van de Peer Y."/>
            <person name="Mizrachi E."/>
        </authorList>
    </citation>
    <scope>NUCLEOTIDE SEQUENCE</scope>
    <source>
        <tissue evidence="3">Young leaves</tissue>
    </source>
</reference>
<comment type="caution">
    <text evidence="3">The sequence shown here is derived from an EMBL/GenBank/DDBJ whole genome shotgun (WGS) entry which is preliminary data.</text>
</comment>
<dbReference type="SMART" id="SM00452">
    <property type="entry name" value="STI"/>
    <property type="match status" value="1"/>
</dbReference>
<dbReference type="GO" id="GO:0004866">
    <property type="term" value="F:endopeptidase inhibitor activity"/>
    <property type="evidence" value="ECO:0007669"/>
    <property type="project" value="InterPro"/>
</dbReference>